<dbReference type="InParanoid" id="A0A507AM36"/>
<accession>A0A507AM36</accession>
<reference evidence="1 2" key="1">
    <citation type="submission" date="2019-06" db="EMBL/GenBank/DDBJ databases">
        <title>Draft genome sequence of the filamentous fungus Phialemoniopsis curvata isolated from diesel fuel.</title>
        <authorList>
            <person name="Varaljay V.A."/>
            <person name="Lyon W.J."/>
            <person name="Crouch A.L."/>
            <person name="Drake C.E."/>
            <person name="Hollomon J.M."/>
            <person name="Nadeau L.J."/>
            <person name="Nunn H.S."/>
            <person name="Stevenson B.S."/>
            <person name="Bojanowski C.L."/>
            <person name="Crookes-Goodson W.J."/>
        </authorList>
    </citation>
    <scope>NUCLEOTIDE SEQUENCE [LARGE SCALE GENOMIC DNA]</scope>
    <source>
        <strain evidence="1 2">D216</strain>
    </source>
</reference>
<protein>
    <submittedName>
        <fullName evidence="1">Uncharacterized protein</fullName>
    </submittedName>
</protein>
<sequence>MTVARPRQKQIDGNYFQTKPYLDVCNRNRKTDLVKAATLAFLSGKARQTIAPIQRINLGVARPDVPQGAPCVAGIFHAQHALLYVKQNGTGDAVGDHQRWRVQEDLLRIRVGAGSNDITRFGGVSAASNGSNDRRAIQHQAI</sequence>
<dbReference type="GeneID" id="41978218"/>
<dbReference type="RefSeq" id="XP_030988985.1">
    <property type="nucleotide sequence ID" value="XM_031133425.1"/>
</dbReference>
<dbReference type="Proteomes" id="UP000319257">
    <property type="component" value="Unassembled WGS sequence"/>
</dbReference>
<evidence type="ECO:0000313" key="2">
    <source>
        <dbReference type="Proteomes" id="UP000319257"/>
    </source>
</evidence>
<dbReference type="Gene3D" id="3.40.190.10">
    <property type="entry name" value="Periplasmic binding protein-like II"/>
    <property type="match status" value="1"/>
</dbReference>
<dbReference type="AlphaFoldDB" id="A0A507AM36"/>
<organism evidence="1 2">
    <name type="scientific">Thyridium curvatum</name>
    <dbReference type="NCBI Taxonomy" id="1093900"/>
    <lineage>
        <taxon>Eukaryota</taxon>
        <taxon>Fungi</taxon>
        <taxon>Dikarya</taxon>
        <taxon>Ascomycota</taxon>
        <taxon>Pezizomycotina</taxon>
        <taxon>Sordariomycetes</taxon>
        <taxon>Sordariomycetidae</taxon>
        <taxon>Thyridiales</taxon>
        <taxon>Thyridiaceae</taxon>
        <taxon>Thyridium</taxon>
    </lineage>
</organism>
<keyword evidence="2" id="KW-1185">Reference proteome</keyword>
<name>A0A507AM36_9PEZI</name>
<comment type="caution">
    <text evidence="1">The sequence shown here is derived from an EMBL/GenBank/DDBJ whole genome shotgun (WGS) entry which is preliminary data.</text>
</comment>
<gene>
    <name evidence="1" type="ORF">E0L32_010771</name>
</gene>
<proteinExistence type="predicted"/>
<evidence type="ECO:0000313" key="1">
    <source>
        <dbReference type="EMBL" id="TPX07274.1"/>
    </source>
</evidence>
<dbReference type="EMBL" id="SKBQ01000091">
    <property type="protein sequence ID" value="TPX07274.1"/>
    <property type="molecule type" value="Genomic_DNA"/>
</dbReference>